<evidence type="ECO:0000313" key="11">
    <source>
        <dbReference type="Proteomes" id="UP000318231"/>
    </source>
</evidence>
<feature type="domain" description="Helicase C-terminal" evidence="8">
    <location>
        <begin position="228"/>
        <end position="383"/>
    </location>
</feature>
<feature type="domain" description="DEAD-box RNA helicase Q" evidence="9">
    <location>
        <begin position="1"/>
        <end position="29"/>
    </location>
</feature>
<dbReference type="InterPro" id="IPR050079">
    <property type="entry name" value="DEAD_box_RNA_helicase"/>
</dbReference>
<dbReference type="GO" id="GO:0016787">
    <property type="term" value="F:hydrolase activity"/>
    <property type="evidence" value="ECO:0007669"/>
    <property type="project" value="UniProtKB-KW"/>
</dbReference>
<dbReference type="Proteomes" id="UP000318231">
    <property type="component" value="Chromosome"/>
</dbReference>
<keyword evidence="2" id="KW-0378">Hydrolase</keyword>
<reference evidence="10 11" key="1">
    <citation type="submission" date="2019-07" db="EMBL/GenBank/DDBJ databases">
        <title>Comparative genomics of three clinical Ureaplasma species: analysis of their core genomes and virulence factors.</title>
        <authorList>
            <person name="Yang T."/>
            <person name="Zhang Y."/>
            <person name="Li X."/>
            <person name="Kong Y."/>
            <person name="Yu H."/>
            <person name="Ruan Z."/>
            <person name="Xie X."/>
            <person name="Zhang J."/>
        </authorList>
    </citation>
    <scope>NUCLEOTIDE SEQUENCE [LARGE SCALE GENOMIC DNA]</scope>
    <source>
        <strain evidence="10 11">132</strain>
    </source>
</reference>
<evidence type="ECO:0000313" key="10">
    <source>
        <dbReference type="EMBL" id="QDI65178.1"/>
    </source>
</evidence>
<sequence length="445" mass="51470">MKFSDNNYQKWILDSLADQKIFEPTPIQTKAIPLISKKENVIGIAPTGTGKTLAFALPILNNLDLSQKLQAIIIAPTRELVRQIFSKIALFKKQQPLLQIKMLIGGESIDKQINSQLNKAHIIVATPTRLKQVLSSQVLDLRSINTLVFDEADMLMDLGFVNELDFINSQFINTNVQKISFSATLHEMLSIQLKKYFKDTKIINISNSIYENEKITHYVVHNHDKWHSLSTIMKTIKPYLCIIFANTKKEVELIYKYLVEQNKNVCILHGSLLQRERKNNYRDIKNNKFQYVVASDIASRGLDIDGASHIINWNLPSENEWYIHRAGRSGRGKYSGESYVLYDPKDHDKLLNLSKKGIVFHHKFIKQNELVDKQFVFKKKNQFHDLETQNEIKKVIATASTKVKPGYKKKIKEAIQKINQKNKRSHIEKKMNAHRIRGYKLKNSQ</sequence>
<proteinExistence type="inferred from homology"/>
<protein>
    <submittedName>
        <fullName evidence="10">DEAD/DEAH box helicase</fullName>
    </submittedName>
</protein>
<keyword evidence="4" id="KW-0067">ATP-binding</keyword>
<dbReference type="EMBL" id="CP041200">
    <property type="protein sequence ID" value="QDI65178.1"/>
    <property type="molecule type" value="Genomic_DNA"/>
</dbReference>
<evidence type="ECO:0000256" key="4">
    <source>
        <dbReference type="ARBA" id="ARBA00022840"/>
    </source>
</evidence>
<dbReference type="SMART" id="SM00490">
    <property type="entry name" value="HELICc"/>
    <property type="match status" value="1"/>
</dbReference>
<evidence type="ECO:0000256" key="2">
    <source>
        <dbReference type="ARBA" id="ARBA00022801"/>
    </source>
</evidence>
<dbReference type="InterPro" id="IPR027417">
    <property type="entry name" value="P-loop_NTPase"/>
</dbReference>
<dbReference type="AlphaFoldDB" id="A0AAP9ADE5"/>
<dbReference type="PROSITE" id="PS51194">
    <property type="entry name" value="HELICASE_CTER"/>
    <property type="match status" value="1"/>
</dbReference>
<comment type="similarity">
    <text evidence="5">Belongs to the DEAD box helicase family.</text>
</comment>
<dbReference type="PROSITE" id="PS51195">
    <property type="entry name" value="Q_MOTIF"/>
    <property type="match status" value="1"/>
</dbReference>
<dbReference type="CDD" id="cd00268">
    <property type="entry name" value="DEADc"/>
    <property type="match status" value="1"/>
</dbReference>
<dbReference type="GO" id="GO:0003676">
    <property type="term" value="F:nucleic acid binding"/>
    <property type="evidence" value="ECO:0007669"/>
    <property type="project" value="InterPro"/>
</dbReference>
<dbReference type="PROSITE" id="PS51192">
    <property type="entry name" value="HELICASE_ATP_BIND_1"/>
    <property type="match status" value="1"/>
</dbReference>
<dbReference type="CDD" id="cd18787">
    <property type="entry name" value="SF2_C_DEAD"/>
    <property type="match status" value="1"/>
</dbReference>
<dbReference type="InterPro" id="IPR044742">
    <property type="entry name" value="DEAD/DEAH_RhlB"/>
</dbReference>
<dbReference type="InterPro" id="IPR014014">
    <property type="entry name" value="RNA_helicase_DEAD_Q_motif"/>
</dbReference>
<evidence type="ECO:0000259" key="8">
    <source>
        <dbReference type="PROSITE" id="PS51194"/>
    </source>
</evidence>
<keyword evidence="1" id="KW-0547">Nucleotide-binding</keyword>
<dbReference type="RefSeq" id="WP_141926418.1">
    <property type="nucleotide sequence ID" value="NZ_CP041200.1"/>
</dbReference>
<dbReference type="Pfam" id="PF00270">
    <property type="entry name" value="DEAD"/>
    <property type="match status" value="1"/>
</dbReference>
<dbReference type="SMART" id="SM00487">
    <property type="entry name" value="DEXDc"/>
    <property type="match status" value="1"/>
</dbReference>
<dbReference type="GO" id="GO:0005524">
    <property type="term" value="F:ATP binding"/>
    <property type="evidence" value="ECO:0007669"/>
    <property type="project" value="UniProtKB-KW"/>
</dbReference>
<keyword evidence="3 10" id="KW-0347">Helicase</keyword>
<evidence type="ECO:0000256" key="1">
    <source>
        <dbReference type="ARBA" id="ARBA00022741"/>
    </source>
</evidence>
<evidence type="ECO:0000256" key="3">
    <source>
        <dbReference type="ARBA" id="ARBA00022806"/>
    </source>
</evidence>
<evidence type="ECO:0000256" key="5">
    <source>
        <dbReference type="ARBA" id="ARBA00038437"/>
    </source>
</evidence>
<dbReference type="PANTHER" id="PTHR47959">
    <property type="entry name" value="ATP-DEPENDENT RNA HELICASE RHLE-RELATED"/>
    <property type="match status" value="1"/>
</dbReference>
<evidence type="ECO:0000259" key="7">
    <source>
        <dbReference type="PROSITE" id="PS51192"/>
    </source>
</evidence>
<evidence type="ECO:0000256" key="6">
    <source>
        <dbReference type="PROSITE-ProRule" id="PRU00552"/>
    </source>
</evidence>
<feature type="short sequence motif" description="Q motif" evidence="6">
    <location>
        <begin position="1"/>
        <end position="29"/>
    </location>
</feature>
<dbReference type="InterPro" id="IPR014001">
    <property type="entry name" value="Helicase_ATP-bd"/>
</dbReference>
<name>A0AAP9ADE5_UREUR</name>
<dbReference type="GO" id="GO:0003724">
    <property type="term" value="F:RNA helicase activity"/>
    <property type="evidence" value="ECO:0007669"/>
    <property type="project" value="InterPro"/>
</dbReference>
<accession>A0AAP9ADE5</accession>
<dbReference type="SUPFAM" id="SSF52540">
    <property type="entry name" value="P-loop containing nucleoside triphosphate hydrolases"/>
    <property type="match status" value="1"/>
</dbReference>
<feature type="domain" description="Helicase ATP-binding" evidence="7">
    <location>
        <begin position="32"/>
        <end position="203"/>
    </location>
</feature>
<dbReference type="InterPro" id="IPR001650">
    <property type="entry name" value="Helicase_C-like"/>
</dbReference>
<dbReference type="Gene3D" id="3.40.50.300">
    <property type="entry name" value="P-loop containing nucleotide triphosphate hydrolases"/>
    <property type="match status" value="2"/>
</dbReference>
<gene>
    <name evidence="10" type="ORF">FJM05_03305</name>
</gene>
<evidence type="ECO:0000259" key="9">
    <source>
        <dbReference type="PROSITE" id="PS51195"/>
    </source>
</evidence>
<dbReference type="InterPro" id="IPR011545">
    <property type="entry name" value="DEAD/DEAH_box_helicase_dom"/>
</dbReference>
<organism evidence="10 11">
    <name type="scientific">Ureaplasma urealyticum</name>
    <name type="common">Ureaplasma urealyticum biotype 2</name>
    <dbReference type="NCBI Taxonomy" id="2130"/>
    <lineage>
        <taxon>Bacteria</taxon>
        <taxon>Bacillati</taxon>
        <taxon>Mycoplasmatota</taxon>
        <taxon>Mycoplasmoidales</taxon>
        <taxon>Mycoplasmoidaceae</taxon>
        <taxon>Ureaplasma</taxon>
    </lineage>
</organism>
<dbReference type="GO" id="GO:0005829">
    <property type="term" value="C:cytosol"/>
    <property type="evidence" value="ECO:0007669"/>
    <property type="project" value="TreeGrafter"/>
</dbReference>
<dbReference type="Pfam" id="PF00271">
    <property type="entry name" value="Helicase_C"/>
    <property type="match status" value="1"/>
</dbReference>
<dbReference type="PANTHER" id="PTHR47959:SF13">
    <property type="entry name" value="ATP-DEPENDENT RNA HELICASE RHLE"/>
    <property type="match status" value="1"/>
</dbReference>